<accession>A0A9W9YSA9</accession>
<gene>
    <name evidence="2" type="ORF">OS493_005478</name>
</gene>
<keyword evidence="3" id="KW-1185">Reference proteome</keyword>
<feature type="compositionally biased region" description="Basic and acidic residues" evidence="1">
    <location>
        <begin position="223"/>
        <end position="259"/>
    </location>
</feature>
<dbReference type="EMBL" id="MU827303">
    <property type="protein sequence ID" value="KAJ7365371.1"/>
    <property type="molecule type" value="Genomic_DNA"/>
</dbReference>
<feature type="compositionally biased region" description="Basic and acidic residues" evidence="1">
    <location>
        <begin position="37"/>
        <end position="46"/>
    </location>
</feature>
<feature type="compositionally biased region" description="Basic and acidic residues" evidence="1">
    <location>
        <begin position="153"/>
        <end position="166"/>
    </location>
</feature>
<organism evidence="2 3">
    <name type="scientific">Desmophyllum pertusum</name>
    <dbReference type="NCBI Taxonomy" id="174260"/>
    <lineage>
        <taxon>Eukaryota</taxon>
        <taxon>Metazoa</taxon>
        <taxon>Cnidaria</taxon>
        <taxon>Anthozoa</taxon>
        <taxon>Hexacorallia</taxon>
        <taxon>Scleractinia</taxon>
        <taxon>Caryophylliina</taxon>
        <taxon>Caryophylliidae</taxon>
        <taxon>Desmophyllum</taxon>
    </lineage>
</organism>
<evidence type="ECO:0000256" key="1">
    <source>
        <dbReference type="SAM" id="MobiDB-lite"/>
    </source>
</evidence>
<evidence type="ECO:0000313" key="3">
    <source>
        <dbReference type="Proteomes" id="UP001163046"/>
    </source>
</evidence>
<evidence type="ECO:0000313" key="2">
    <source>
        <dbReference type="EMBL" id="KAJ7365371.1"/>
    </source>
</evidence>
<feature type="compositionally biased region" description="Basic and acidic residues" evidence="1">
    <location>
        <begin position="1"/>
        <end position="16"/>
    </location>
</feature>
<name>A0A9W9YSA9_9CNID</name>
<sequence length="259" mass="29606">MDVRQESKQWEGRKFPESCASKLTGNNKNGSDSGSPDSEKKDDKKPVVKKRIRQRKTRVASESNYNAYCQENAALPKTFCRKCQTTTRKRERREEGKRRVIQELSKILPMEIIVTMTKSQRTADALKTGNTVKDDKQTEVKIVPRSLQTLQKQKPEAKATETEKEPANAIGRPFRLNLSKSSEVPKPTEPVSRLYSKYTPRNIQRSLPTPVKDNSNEDENYEPVEKSEEKRPQLKETPKAVHVQPKEEPKTADIKAAKN</sequence>
<proteinExistence type="predicted"/>
<feature type="region of interest" description="Disordered" evidence="1">
    <location>
        <begin position="145"/>
        <end position="259"/>
    </location>
</feature>
<dbReference type="AlphaFoldDB" id="A0A9W9YSA9"/>
<feature type="region of interest" description="Disordered" evidence="1">
    <location>
        <begin position="1"/>
        <end position="63"/>
    </location>
</feature>
<reference evidence="2" key="1">
    <citation type="submission" date="2023-01" db="EMBL/GenBank/DDBJ databases">
        <title>Genome assembly of the deep-sea coral Lophelia pertusa.</title>
        <authorList>
            <person name="Herrera S."/>
            <person name="Cordes E."/>
        </authorList>
    </citation>
    <scope>NUCLEOTIDE SEQUENCE</scope>
    <source>
        <strain evidence="2">USNM1676648</strain>
        <tissue evidence="2">Polyp</tissue>
    </source>
</reference>
<dbReference type="Proteomes" id="UP001163046">
    <property type="component" value="Unassembled WGS sequence"/>
</dbReference>
<feature type="compositionally biased region" description="Basic residues" evidence="1">
    <location>
        <begin position="47"/>
        <end position="58"/>
    </location>
</feature>
<protein>
    <submittedName>
        <fullName evidence="2">Uncharacterized protein</fullName>
    </submittedName>
</protein>
<comment type="caution">
    <text evidence="2">The sequence shown here is derived from an EMBL/GenBank/DDBJ whole genome shotgun (WGS) entry which is preliminary data.</text>
</comment>